<dbReference type="Gene3D" id="1.10.439.10">
    <property type="entry name" value="Penicillin Amidohydrolase, domain 1"/>
    <property type="match status" value="1"/>
</dbReference>
<reference evidence="8 9" key="1">
    <citation type="submission" date="2018-07" db="EMBL/GenBank/DDBJ databases">
        <title>Genomic Encyclopedia of Type Strains, Phase IV (KMG-IV): sequencing the most valuable type-strain genomes for metagenomic binning, comparative biology and taxonomic classification.</title>
        <authorList>
            <person name="Goeker M."/>
        </authorList>
    </citation>
    <scope>NUCLEOTIDE SEQUENCE [LARGE SCALE GENOMIC DNA]</scope>
    <source>
        <strain evidence="8 9">DSM 16500</strain>
    </source>
</reference>
<dbReference type="GO" id="GO:0017000">
    <property type="term" value="P:antibiotic biosynthetic process"/>
    <property type="evidence" value="ECO:0007669"/>
    <property type="project" value="InterPro"/>
</dbReference>
<dbReference type="Gene3D" id="2.30.120.10">
    <property type="match status" value="1"/>
</dbReference>
<dbReference type="InterPro" id="IPR043147">
    <property type="entry name" value="Penicillin_amidase_A-knob"/>
</dbReference>
<comment type="subunit">
    <text evidence="4">Heterodimer of an alpha subunit and a beta subunit processed from the same precursor.</text>
</comment>
<dbReference type="Pfam" id="PF01804">
    <property type="entry name" value="Penicil_amidase"/>
    <property type="match status" value="1"/>
</dbReference>
<dbReference type="CDD" id="cd03747">
    <property type="entry name" value="Ntn_PGA_like"/>
    <property type="match status" value="1"/>
</dbReference>
<sequence>MKKILSVSLCSLAMVFLLLAGMIIYLGYISAPVMEGLLRLPGLRGSVHVYRDENGVPHIAAREYDNDAFFALGFVHAQDRFWQMEFQRRAASGSLSEIFGKKTLEADEYLRTLGFYRAAQAAWPSFNKQTQEIVKSYTAGINAFIQQGIFPLEITLLHYQPKRWTVIDSIAWQKMMAWNLQRHSWLNKLDYALVKQRFGLSAISHYFPDYPDSSPTVYASGFDERAAEPSLSGIKQREERINRILGMNEAPGKGSNGWVLASGRTTTGKPLLANDVHLSLSAPSLWYLVELRGPGLHVTGATIPGLPAVAIGHNEQIAWGLTNGYNDAADLYVLKKNEPLVKRDEIISVRFGKPVHFSVLESQYGPVVNAVMPQLKASPEKIALKWTALMPGDTTIQSFIEINYAADWQQFEAALKDFVAPTQTFLYADRAGNIGFYYPGRLPLRRWKSLLPVTAEKQYQWHGFIPFQQLPHQLNPASGLIATANNKMVADNYPYSLNARWPVPPYRIEQILHRLHAGKCLSLEDMAAIQADDISSLWLQLKPYLLQVKAQTKTAQIALDALQRWTGKTDRADIAPTLFAYWINAFEKLVPEALRHEDKIIEPLFLYRYLKDEASQSDLQKSFDAAIQKITADLGSNPLAWRWGRVHQAEFMANGLGKIKLLGGIWNRSIETSGGAYTVNVGTYDPLTLKQISGAIYREIIDLSDFDNSLYIVPMGQSGNPFSRHYEDLLKKWRDVKYVKIKAVSGCAPGKRSCLILQSADSREGLSS</sequence>
<keyword evidence="6" id="KW-0479">Metal-binding</keyword>
<evidence type="ECO:0000313" key="9">
    <source>
        <dbReference type="Proteomes" id="UP000254720"/>
    </source>
</evidence>
<dbReference type="RefSeq" id="WP_114833459.1">
    <property type="nucleotide sequence ID" value="NZ_LR699114.1"/>
</dbReference>
<evidence type="ECO:0000256" key="5">
    <source>
        <dbReference type="PIRSR" id="PIRSR001227-1"/>
    </source>
</evidence>
<comment type="similarity">
    <text evidence="1">Belongs to the peptidase S45 family.</text>
</comment>
<dbReference type="PANTHER" id="PTHR34218">
    <property type="entry name" value="PEPTIDASE S45 PENICILLIN AMIDASE"/>
    <property type="match status" value="1"/>
</dbReference>
<feature type="active site" description="Nucleophile" evidence="5">
    <location>
        <position position="255"/>
    </location>
</feature>
<accession>A0A370H3L6</accession>
<evidence type="ECO:0000256" key="6">
    <source>
        <dbReference type="PIRSR" id="PIRSR001227-2"/>
    </source>
</evidence>
<evidence type="ECO:0000256" key="7">
    <source>
        <dbReference type="SAM" id="Phobius"/>
    </source>
</evidence>
<keyword evidence="6" id="KW-0106">Calcium</keyword>
<dbReference type="AlphaFoldDB" id="A0A370H3L6"/>
<proteinExistence type="inferred from homology"/>
<dbReference type="InterPro" id="IPR023343">
    <property type="entry name" value="Penicillin_amidase_dom1"/>
</dbReference>
<feature type="transmembrane region" description="Helical" evidence="7">
    <location>
        <begin position="7"/>
        <end position="28"/>
    </location>
</feature>
<dbReference type="EMBL" id="QQAX01000002">
    <property type="protein sequence ID" value="RDI48653.1"/>
    <property type="molecule type" value="Genomic_DNA"/>
</dbReference>
<dbReference type="InterPro" id="IPR014395">
    <property type="entry name" value="Pen/GL7ACA/AHL_acylase"/>
</dbReference>
<keyword evidence="7" id="KW-0472">Membrane</keyword>
<dbReference type="InterPro" id="IPR002692">
    <property type="entry name" value="S45"/>
</dbReference>
<dbReference type="InterPro" id="IPR043146">
    <property type="entry name" value="Penicillin_amidase_N_B-knob"/>
</dbReference>
<evidence type="ECO:0000256" key="4">
    <source>
        <dbReference type="ARBA" id="ARBA00038735"/>
    </source>
</evidence>
<dbReference type="SUPFAM" id="SSF56235">
    <property type="entry name" value="N-terminal nucleophile aminohydrolases (Ntn hydrolases)"/>
    <property type="match status" value="1"/>
</dbReference>
<evidence type="ECO:0000256" key="3">
    <source>
        <dbReference type="ARBA" id="ARBA00023145"/>
    </source>
</evidence>
<organism evidence="8 9">
    <name type="scientific">Aquicella lusitana</name>
    <dbReference type="NCBI Taxonomy" id="254246"/>
    <lineage>
        <taxon>Bacteria</taxon>
        <taxon>Pseudomonadati</taxon>
        <taxon>Pseudomonadota</taxon>
        <taxon>Gammaproteobacteria</taxon>
        <taxon>Legionellales</taxon>
        <taxon>Coxiellaceae</taxon>
        <taxon>Aquicella</taxon>
    </lineage>
</organism>
<evidence type="ECO:0000256" key="1">
    <source>
        <dbReference type="ARBA" id="ARBA00006586"/>
    </source>
</evidence>
<dbReference type="PIRSF" id="PIRSF001227">
    <property type="entry name" value="Pen_acylase"/>
    <property type="match status" value="1"/>
</dbReference>
<dbReference type="GO" id="GO:0016811">
    <property type="term" value="F:hydrolase activity, acting on carbon-nitrogen (but not peptide) bonds, in linear amides"/>
    <property type="evidence" value="ECO:0007669"/>
    <property type="project" value="InterPro"/>
</dbReference>
<protein>
    <submittedName>
        <fullName evidence="8">Penicillin amidase</fullName>
    </submittedName>
</protein>
<keyword evidence="2" id="KW-0378">Hydrolase</keyword>
<evidence type="ECO:0000313" key="8">
    <source>
        <dbReference type="EMBL" id="RDI48653.1"/>
    </source>
</evidence>
<comment type="cofactor">
    <cofactor evidence="6">
        <name>Ca(2+)</name>
        <dbReference type="ChEBI" id="CHEBI:29108"/>
    </cofactor>
    <text evidence="6">Binds 1 Ca(2+) ion per dimer.</text>
</comment>
<dbReference type="Gene3D" id="1.10.1400.10">
    <property type="match status" value="1"/>
</dbReference>
<keyword evidence="7" id="KW-1133">Transmembrane helix</keyword>
<evidence type="ECO:0000256" key="2">
    <source>
        <dbReference type="ARBA" id="ARBA00022801"/>
    </source>
</evidence>
<dbReference type="GO" id="GO:0046872">
    <property type="term" value="F:metal ion binding"/>
    <property type="evidence" value="ECO:0007669"/>
    <property type="project" value="UniProtKB-KW"/>
</dbReference>
<dbReference type="OrthoDB" id="9760084at2"/>
<feature type="binding site" evidence="6">
    <location>
        <position position="327"/>
    </location>
    <ligand>
        <name>Ca(2+)</name>
        <dbReference type="ChEBI" id="CHEBI:29108"/>
    </ligand>
</feature>
<dbReference type="Proteomes" id="UP000254720">
    <property type="component" value="Unassembled WGS sequence"/>
</dbReference>
<feature type="binding site" evidence="6">
    <location>
        <position position="330"/>
    </location>
    <ligand>
        <name>Ca(2+)</name>
        <dbReference type="ChEBI" id="CHEBI:29108"/>
    </ligand>
</feature>
<keyword evidence="7" id="KW-0812">Transmembrane</keyword>
<comment type="caution">
    <text evidence="8">The sequence shown here is derived from an EMBL/GenBank/DDBJ whole genome shotgun (WGS) entry which is preliminary data.</text>
</comment>
<dbReference type="Gene3D" id="3.60.20.10">
    <property type="entry name" value="Glutamine Phosphoribosylpyrophosphate, subunit 1, domain 1"/>
    <property type="match status" value="1"/>
</dbReference>
<dbReference type="InterPro" id="IPR029055">
    <property type="entry name" value="Ntn_hydrolases_N"/>
</dbReference>
<keyword evidence="3" id="KW-0865">Zymogen</keyword>
<dbReference type="PANTHER" id="PTHR34218:SF4">
    <property type="entry name" value="ACYL-HOMOSERINE LACTONE ACYLASE QUIP"/>
    <property type="match status" value="1"/>
</dbReference>
<gene>
    <name evidence="8" type="ORF">C8D86_10281</name>
</gene>
<keyword evidence="9" id="KW-1185">Reference proteome</keyword>
<name>A0A370H3L6_9COXI</name>